<gene>
    <name evidence="1" type="ORF">Pflav_011190</name>
</gene>
<dbReference type="KEGG" id="pfla:Pflav_011190"/>
<proteinExistence type="predicted"/>
<keyword evidence="2" id="KW-1185">Reference proteome</keyword>
<reference evidence="1 2" key="2">
    <citation type="submission" date="2020-03" db="EMBL/GenBank/DDBJ databases">
        <authorList>
            <person name="Ichikawa N."/>
            <person name="Kimura A."/>
            <person name="Kitahashi Y."/>
            <person name="Uohara A."/>
        </authorList>
    </citation>
    <scope>NUCLEOTIDE SEQUENCE [LARGE SCALE GENOMIC DNA]</scope>
    <source>
        <strain evidence="1 2">NBRC 107702</strain>
    </source>
</reference>
<dbReference type="Proteomes" id="UP000502508">
    <property type="component" value="Chromosome"/>
</dbReference>
<protein>
    <submittedName>
        <fullName evidence="1">Uncharacterized protein</fullName>
    </submittedName>
</protein>
<evidence type="ECO:0000313" key="2">
    <source>
        <dbReference type="Proteomes" id="UP000502508"/>
    </source>
</evidence>
<sequence length="58" mass="6307">MLMREITWSVQASRLERVLVRLRAPVPRAVVSAEPVDADMAPGLDGAGRVYESREAAG</sequence>
<name>A0A6F8XLP5_9ACTN</name>
<dbReference type="RefSeq" id="WP_345074884.1">
    <property type="nucleotide sequence ID" value="NZ_BAABAP010000037.1"/>
</dbReference>
<accession>A0A6F8XLP5</accession>
<organism evidence="1 2">
    <name type="scientific">Phytohabitans flavus</name>
    <dbReference type="NCBI Taxonomy" id="1076124"/>
    <lineage>
        <taxon>Bacteria</taxon>
        <taxon>Bacillati</taxon>
        <taxon>Actinomycetota</taxon>
        <taxon>Actinomycetes</taxon>
        <taxon>Micromonosporales</taxon>
        <taxon>Micromonosporaceae</taxon>
    </lineage>
</organism>
<dbReference type="EMBL" id="AP022870">
    <property type="protein sequence ID" value="BCB74709.1"/>
    <property type="molecule type" value="Genomic_DNA"/>
</dbReference>
<reference evidence="1 2" key="1">
    <citation type="submission" date="2020-03" db="EMBL/GenBank/DDBJ databases">
        <title>Whole genome shotgun sequence of Phytohabitans flavus NBRC 107702.</title>
        <authorList>
            <person name="Komaki H."/>
            <person name="Tamura T."/>
        </authorList>
    </citation>
    <scope>NUCLEOTIDE SEQUENCE [LARGE SCALE GENOMIC DNA]</scope>
    <source>
        <strain evidence="1 2">NBRC 107702</strain>
    </source>
</reference>
<evidence type="ECO:0000313" key="1">
    <source>
        <dbReference type="EMBL" id="BCB74709.1"/>
    </source>
</evidence>
<dbReference type="AlphaFoldDB" id="A0A6F8XLP5"/>